<comment type="caution">
    <text evidence="9">The sequence shown here is derived from an EMBL/GenBank/DDBJ whole genome shotgun (WGS) entry which is preliminary data.</text>
</comment>
<evidence type="ECO:0000256" key="4">
    <source>
        <dbReference type="ARBA" id="ARBA00022839"/>
    </source>
</evidence>
<evidence type="ECO:0000256" key="2">
    <source>
        <dbReference type="ARBA" id="ARBA00022722"/>
    </source>
</evidence>
<organism evidence="9 10">
    <name type="scientific">Termitidicoccus mucosus</name>
    <dbReference type="NCBI Taxonomy" id="1184151"/>
    <lineage>
        <taxon>Bacteria</taxon>
        <taxon>Pseudomonadati</taxon>
        <taxon>Verrucomicrobiota</taxon>
        <taxon>Opitutia</taxon>
        <taxon>Opitutales</taxon>
        <taxon>Opitutaceae</taxon>
        <taxon>Termitidicoccus</taxon>
    </lineage>
</organism>
<dbReference type="EMBL" id="LRRQ01000170">
    <property type="protein sequence ID" value="OAM87495.1"/>
    <property type="molecule type" value="Genomic_DNA"/>
</dbReference>
<dbReference type="STRING" id="1184151.AW736_22650"/>
<dbReference type="GO" id="GO:0009318">
    <property type="term" value="C:exodeoxyribonuclease VII complex"/>
    <property type="evidence" value="ECO:0007669"/>
    <property type="project" value="UniProtKB-UniRule"/>
</dbReference>
<dbReference type="HAMAP" id="MF_00378">
    <property type="entry name" value="Exonuc_7_L"/>
    <property type="match status" value="1"/>
</dbReference>
<evidence type="ECO:0000313" key="9">
    <source>
        <dbReference type="EMBL" id="OAM87495.1"/>
    </source>
</evidence>
<dbReference type="GO" id="GO:0003676">
    <property type="term" value="F:nucleic acid binding"/>
    <property type="evidence" value="ECO:0007669"/>
    <property type="project" value="InterPro"/>
</dbReference>
<feature type="domain" description="Exonuclease VII large subunit C-terminal" evidence="7">
    <location>
        <begin position="138"/>
        <end position="430"/>
    </location>
</feature>
<evidence type="ECO:0000259" key="8">
    <source>
        <dbReference type="Pfam" id="PF13742"/>
    </source>
</evidence>
<comment type="subunit">
    <text evidence="5">Heterooligomer composed of large and small subunits.</text>
</comment>
<name>A0A178IEC5_9BACT</name>
<keyword evidence="2 5" id="KW-0540">Nuclease</keyword>
<comment type="function">
    <text evidence="5">Bidirectionally degrades single-stranded DNA into large acid-insoluble oligonucleotides, which are then degraded further into small acid-soluble oligonucleotides.</text>
</comment>
<dbReference type="PANTHER" id="PTHR30008">
    <property type="entry name" value="EXODEOXYRIBONUCLEASE 7 LARGE SUBUNIT"/>
    <property type="match status" value="1"/>
</dbReference>
<dbReference type="CDD" id="cd04489">
    <property type="entry name" value="ExoVII_LU_OBF"/>
    <property type="match status" value="1"/>
</dbReference>
<comment type="similarity">
    <text evidence="5 6">Belongs to the XseA family.</text>
</comment>
<gene>
    <name evidence="5" type="primary">xseA</name>
    <name evidence="9" type="ORF">AW736_22650</name>
</gene>
<keyword evidence="3 5" id="KW-0378">Hydrolase</keyword>
<dbReference type="InterPro" id="IPR020579">
    <property type="entry name" value="Exonuc_VII_lsu_C"/>
</dbReference>
<dbReference type="EC" id="3.1.11.6" evidence="5"/>
<sequence>MSDRQADLFDGSGDENDGARALSVSEFTRRVKDALAAAIRPCWVRGEISNLRAQASGHVYFSLKDAGAQLSAVLFRADAARQQVRLRDGLQVVAFGQVSVYEARGQYQLVVRAVIEDGVGRLQREFEALKRRLADEGLFDAERKKPIPPMPATVGFVTSPTGAAVQDFIRILLRRGWRGRLVVLPAKVQGEGAAGEMAAMLRAAEALGIFDLLVIGRGGGSLEDLWAFNEEPLVRAVASCGVPVISAVGHEIDFTLCDFAADARAETPSGAAELISSHFLACAERSAQAAAAMEDVLGTRLTRARERLDGARAHLRLLSPTARVEQGFLRLDDLANRLGAASARATMLKRERLTAAAAALERRSPETRVQIASHQLLALWKRLQAASPASVLNRGFVIVRDEAGRPVQRRAAVAPGQALAAEFADGTVRVRSEG</sequence>
<evidence type="ECO:0000256" key="1">
    <source>
        <dbReference type="ARBA" id="ARBA00022490"/>
    </source>
</evidence>
<keyword evidence="4 5" id="KW-0269">Exonuclease</keyword>
<evidence type="ECO:0000256" key="6">
    <source>
        <dbReference type="RuleBase" id="RU004355"/>
    </source>
</evidence>
<evidence type="ECO:0000313" key="10">
    <source>
        <dbReference type="Proteomes" id="UP000078486"/>
    </source>
</evidence>
<dbReference type="GO" id="GO:0006308">
    <property type="term" value="P:DNA catabolic process"/>
    <property type="evidence" value="ECO:0007669"/>
    <property type="project" value="UniProtKB-UniRule"/>
</dbReference>
<dbReference type="Pfam" id="PF02601">
    <property type="entry name" value="Exonuc_VII_L"/>
    <property type="match status" value="1"/>
</dbReference>
<feature type="domain" description="OB-fold nucleic acid binding" evidence="8">
    <location>
        <begin position="22"/>
        <end position="114"/>
    </location>
</feature>
<dbReference type="PANTHER" id="PTHR30008:SF0">
    <property type="entry name" value="EXODEOXYRIBONUCLEASE 7 LARGE SUBUNIT"/>
    <property type="match status" value="1"/>
</dbReference>
<reference evidence="9 10" key="1">
    <citation type="submission" date="2016-01" db="EMBL/GenBank/DDBJ databases">
        <title>High potential of lignocellulose degradation of a new Verrucomicrobia species.</title>
        <authorList>
            <person name="Wang Y."/>
            <person name="Shi Y."/>
            <person name="Qiu Z."/>
            <person name="Liu S."/>
            <person name="Yang H."/>
        </authorList>
    </citation>
    <scope>NUCLEOTIDE SEQUENCE [LARGE SCALE GENOMIC DNA]</scope>
    <source>
        <strain evidence="9 10">TSB47</strain>
    </source>
</reference>
<dbReference type="InterPro" id="IPR003753">
    <property type="entry name" value="Exonuc_VII_L"/>
</dbReference>
<comment type="subcellular location">
    <subcellularLocation>
        <location evidence="5 6">Cytoplasm</location>
    </subcellularLocation>
</comment>
<evidence type="ECO:0000259" key="7">
    <source>
        <dbReference type="Pfam" id="PF02601"/>
    </source>
</evidence>
<dbReference type="GO" id="GO:0008855">
    <property type="term" value="F:exodeoxyribonuclease VII activity"/>
    <property type="evidence" value="ECO:0007669"/>
    <property type="project" value="UniProtKB-UniRule"/>
</dbReference>
<dbReference type="NCBIfam" id="TIGR00237">
    <property type="entry name" value="xseA"/>
    <property type="match status" value="1"/>
</dbReference>
<accession>A0A178IEC5</accession>
<dbReference type="OrthoDB" id="9802795at2"/>
<dbReference type="GO" id="GO:0005737">
    <property type="term" value="C:cytoplasm"/>
    <property type="evidence" value="ECO:0007669"/>
    <property type="project" value="UniProtKB-SubCell"/>
</dbReference>
<keyword evidence="1 5" id="KW-0963">Cytoplasm</keyword>
<protein>
    <recommendedName>
        <fullName evidence="5">Exodeoxyribonuclease 7 large subunit</fullName>
        <ecNumber evidence="5">3.1.11.6</ecNumber>
    </recommendedName>
    <alternativeName>
        <fullName evidence="5">Exodeoxyribonuclease VII large subunit</fullName>
        <shortName evidence="5">Exonuclease VII large subunit</shortName>
    </alternativeName>
</protein>
<keyword evidence="10" id="KW-1185">Reference proteome</keyword>
<comment type="catalytic activity">
    <reaction evidence="5 6">
        <text>Exonucleolytic cleavage in either 5'- to 3'- or 3'- to 5'-direction to yield nucleoside 5'-phosphates.</text>
        <dbReference type="EC" id="3.1.11.6"/>
    </reaction>
</comment>
<dbReference type="Pfam" id="PF13742">
    <property type="entry name" value="tRNA_anti_2"/>
    <property type="match status" value="1"/>
</dbReference>
<dbReference type="AlphaFoldDB" id="A0A178IEC5"/>
<dbReference type="InterPro" id="IPR025824">
    <property type="entry name" value="OB-fold_nuc-bd_dom"/>
</dbReference>
<evidence type="ECO:0000256" key="3">
    <source>
        <dbReference type="ARBA" id="ARBA00022801"/>
    </source>
</evidence>
<evidence type="ECO:0000256" key="5">
    <source>
        <dbReference type="HAMAP-Rule" id="MF_00378"/>
    </source>
</evidence>
<dbReference type="Proteomes" id="UP000078486">
    <property type="component" value="Unassembled WGS sequence"/>
</dbReference>
<proteinExistence type="inferred from homology"/>
<dbReference type="RefSeq" id="WP_068772572.1">
    <property type="nucleotide sequence ID" value="NZ_CP109796.1"/>
</dbReference>